<evidence type="ECO:0000256" key="2">
    <source>
        <dbReference type="SAM" id="MobiDB-lite"/>
    </source>
</evidence>
<dbReference type="InterPro" id="IPR011990">
    <property type="entry name" value="TPR-like_helical_dom_sf"/>
</dbReference>
<feature type="region of interest" description="Disordered" evidence="2">
    <location>
        <begin position="1"/>
        <end position="32"/>
    </location>
</feature>
<dbReference type="InterPro" id="IPR002885">
    <property type="entry name" value="PPR_rpt"/>
</dbReference>
<dbReference type="Proteomes" id="UP001189429">
    <property type="component" value="Unassembled WGS sequence"/>
</dbReference>
<feature type="repeat" description="PPR" evidence="1">
    <location>
        <begin position="100"/>
        <end position="131"/>
    </location>
</feature>
<evidence type="ECO:0000313" key="4">
    <source>
        <dbReference type="Proteomes" id="UP001189429"/>
    </source>
</evidence>
<organism evidence="3 4">
    <name type="scientific">Prorocentrum cordatum</name>
    <dbReference type="NCBI Taxonomy" id="2364126"/>
    <lineage>
        <taxon>Eukaryota</taxon>
        <taxon>Sar</taxon>
        <taxon>Alveolata</taxon>
        <taxon>Dinophyceae</taxon>
        <taxon>Prorocentrales</taxon>
        <taxon>Prorocentraceae</taxon>
        <taxon>Prorocentrum</taxon>
    </lineage>
</organism>
<comment type="caution">
    <text evidence="3">The sequence shown here is derived from an EMBL/GenBank/DDBJ whole genome shotgun (WGS) entry which is preliminary data.</text>
</comment>
<reference evidence="3" key="1">
    <citation type="submission" date="2023-10" db="EMBL/GenBank/DDBJ databases">
        <authorList>
            <person name="Chen Y."/>
            <person name="Shah S."/>
            <person name="Dougan E. K."/>
            <person name="Thang M."/>
            <person name="Chan C."/>
        </authorList>
    </citation>
    <scope>NUCLEOTIDE SEQUENCE [LARGE SCALE GENOMIC DNA]</scope>
</reference>
<dbReference type="Gene3D" id="1.25.40.10">
    <property type="entry name" value="Tetratricopeptide repeat domain"/>
    <property type="match status" value="1"/>
</dbReference>
<keyword evidence="4" id="KW-1185">Reference proteome</keyword>
<feature type="non-terminal residue" evidence="3">
    <location>
        <position position="148"/>
    </location>
</feature>
<dbReference type="NCBIfam" id="TIGR00756">
    <property type="entry name" value="PPR"/>
    <property type="match status" value="1"/>
</dbReference>
<evidence type="ECO:0000256" key="1">
    <source>
        <dbReference type="PROSITE-ProRule" id="PRU00708"/>
    </source>
</evidence>
<protein>
    <submittedName>
        <fullName evidence="3">Uncharacterized protein</fullName>
    </submittedName>
</protein>
<gene>
    <name evidence="3" type="ORF">PCOR1329_LOCUS33582</name>
</gene>
<proteinExistence type="predicted"/>
<name>A0ABN9SY19_9DINO</name>
<sequence length="148" mass="16238">MPARGKRRGDAAAPQPHAKRRGGCGDGTDGDAAEALGGGRSLALEFRTPREARGWAKQRARFLNGKMAEYAARKQEGKVMQFLDCFLKGESEQKFGCRPTVHTWTTLINMYVKLGKVQEAEEVWRERLLPTAERGLSEHGAPAQGGAE</sequence>
<accession>A0ABN9SY19</accession>
<dbReference type="PROSITE" id="PS51375">
    <property type="entry name" value="PPR"/>
    <property type="match status" value="1"/>
</dbReference>
<evidence type="ECO:0000313" key="3">
    <source>
        <dbReference type="EMBL" id="CAK0837372.1"/>
    </source>
</evidence>
<dbReference type="Pfam" id="PF12854">
    <property type="entry name" value="PPR_1"/>
    <property type="match status" value="1"/>
</dbReference>
<dbReference type="EMBL" id="CAUYUJ010014148">
    <property type="protein sequence ID" value="CAK0837372.1"/>
    <property type="molecule type" value="Genomic_DNA"/>
</dbReference>